<organism evidence="1 2">
    <name type="scientific">Planktosalinus lacus</name>
    <dbReference type="NCBI Taxonomy" id="1526573"/>
    <lineage>
        <taxon>Bacteria</taxon>
        <taxon>Pseudomonadati</taxon>
        <taxon>Bacteroidota</taxon>
        <taxon>Flavobacteriia</taxon>
        <taxon>Flavobacteriales</taxon>
        <taxon>Flavobacteriaceae</taxon>
        <taxon>Planktosalinus</taxon>
    </lineage>
</organism>
<keyword evidence="2" id="KW-1185">Reference proteome</keyword>
<reference evidence="1" key="1">
    <citation type="journal article" date="2014" name="Int. J. Syst. Evol. Microbiol.">
        <title>Complete genome sequence of Corynebacterium casei LMG S-19264T (=DSM 44701T), isolated from a smear-ripened cheese.</title>
        <authorList>
            <consortium name="US DOE Joint Genome Institute (JGI-PGF)"/>
            <person name="Walter F."/>
            <person name="Albersmeier A."/>
            <person name="Kalinowski J."/>
            <person name="Ruckert C."/>
        </authorList>
    </citation>
    <scope>NUCLEOTIDE SEQUENCE</scope>
    <source>
        <strain evidence="1">CGMCC 1.12924</strain>
    </source>
</reference>
<dbReference type="EMBL" id="BMGK01000005">
    <property type="protein sequence ID" value="GGD92042.1"/>
    <property type="molecule type" value="Genomic_DNA"/>
</dbReference>
<comment type="caution">
    <text evidence="1">The sequence shown here is derived from an EMBL/GenBank/DDBJ whole genome shotgun (WGS) entry which is preliminary data.</text>
</comment>
<name>A0A8J2VA16_9FLAO</name>
<dbReference type="Proteomes" id="UP000652231">
    <property type="component" value="Unassembled WGS sequence"/>
</dbReference>
<accession>A0A8J2VA16</accession>
<evidence type="ECO:0000313" key="2">
    <source>
        <dbReference type="Proteomes" id="UP000652231"/>
    </source>
</evidence>
<sequence>MRIEHLEERILDYKNSLKKIVEKRILWKSNTKDFIISVLKKAENNYAIGWQVQELNWIHSNEAVNITFDSFPPDMLELTNQLPTFQFLQGGSLVFSQLHNGDINVLILYPVSENSMPLESDTDDLGVFMPTEITEGFIVEKLDVFLKKIIKRDIPLLNKTVGFSKENS</sequence>
<evidence type="ECO:0000313" key="1">
    <source>
        <dbReference type="EMBL" id="GGD92042.1"/>
    </source>
</evidence>
<dbReference type="RefSeq" id="WP_188441117.1">
    <property type="nucleotide sequence ID" value="NZ_BMGK01000005.1"/>
</dbReference>
<dbReference type="AlphaFoldDB" id="A0A8J2VA16"/>
<proteinExistence type="predicted"/>
<gene>
    <name evidence="1" type="ORF">GCM10011312_14830</name>
</gene>
<reference evidence="1" key="2">
    <citation type="submission" date="2020-09" db="EMBL/GenBank/DDBJ databases">
        <authorList>
            <person name="Sun Q."/>
            <person name="Zhou Y."/>
        </authorList>
    </citation>
    <scope>NUCLEOTIDE SEQUENCE</scope>
    <source>
        <strain evidence="1">CGMCC 1.12924</strain>
    </source>
</reference>
<protein>
    <submittedName>
        <fullName evidence="1">Uncharacterized protein</fullName>
    </submittedName>
</protein>